<evidence type="ECO:0000256" key="2">
    <source>
        <dbReference type="ARBA" id="ARBA00022741"/>
    </source>
</evidence>
<dbReference type="GO" id="GO:0005524">
    <property type="term" value="F:ATP binding"/>
    <property type="evidence" value="ECO:0007669"/>
    <property type="project" value="InterPro"/>
</dbReference>
<dbReference type="Gene3D" id="3.40.50.300">
    <property type="entry name" value="P-loop containing nucleotide triphosphate hydrolases"/>
    <property type="match status" value="1"/>
</dbReference>
<name>A0A8S3YUI0_9EUPU</name>
<feature type="non-terminal residue" evidence="4">
    <location>
        <position position="1"/>
    </location>
</feature>
<keyword evidence="5" id="KW-1185">Reference proteome</keyword>
<dbReference type="GO" id="GO:0019205">
    <property type="term" value="F:nucleobase-containing compound kinase activity"/>
    <property type="evidence" value="ECO:0007669"/>
    <property type="project" value="InterPro"/>
</dbReference>
<dbReference type="InterPro" id="IPR000850">
    <property type="entry name" value="Adenylat/UMP-CMP_kin"/>
</dbReference>
<evidence type="ECO:0000256" key="3">
    <source>
        <dbReference type="ARBA" id="ARBA00022777"/>
    </source>
</evidence>
<evidence type="ECO:0000313" key="4">
    <source>
        <dbReference type="EMBL" id="CAG5120479.1"/>
    </source>
</evidence>
<dbReference type="InterPro" id="IPR027417">
    <property type="entry name" value="P-loop_NTPase"/>
</dbReference>
<dbReference type="SUPFAM" id="SSF52540">
    <property type="entry name" value="P-loop containing nucleoside triphosphate hydrolases"/>
    <property type="match status" value="1"/>
</dbReference>
<dbReference type="AlphaFoldDB" id="A0A8S3YUI0"/>
<dbReference type="PANTHER" id="PTHR23359">
    <property type="entry name" value="NUCLEOTIDE KINASE"/>
    <property type="match status" value="1"/>
</dbReference>
<accession>A0A8S3YUI0</accession>
<evidence type="ECO:0000256" key="1">
    <source>
        <dbReference type="ARBA" id="ARBA00022679"/>
    </source>
</evidence>
<dbReference type="Proteomes" id="UP000678393">
    <property type="component" value="Unassembled WGS sequence"/>
</dbReference>
<dbReference type="EMBL" id="CAJHNH020000904">
    <property type="protein sequence ID" value="CAG5120479.1"/>
    <property type="molecule type" value="Genomic_DNA"/>
</dbReference>
<gene>
    <name evidence="4" type="ORF">CUNI_LOCUS6037</name>
</gene>
<keyword evidence="1" id="KW-0808">Transferase</keyword>
<protein>
    <recommendedName>
        <fullName evidence="6">Nucleoside-diphosphate kinase</fullName>
    </recommendedName>
</protein>
<reference evidence="4" key="1">
    <citation type="submission" date="2021-04" db="EMBL/GenBank/DDBJ databases">
        <authorList>
            <consortium name="Molecular Ecology Group"/>
        </authorList>
    </citation>
    <scope>NUCLEOTIDE SEQUENCE</scope>
</reference>
<dbReference type="Pfam" id="PF00406">
    <property type="entry name" value="ADK"/>
    <property type="match status" value="1"/>
</dbReference>
<dbReference type="GO" id="GO:0006139">
    <property type="term" value="P:nucleobase-containing compound metabolic process"/>
    <property type="evidence" value="ECO:0007669"/>
    <property type="project" value="InterPro"/>
</dbReference>
<keyword evidence="3" id="KW-0418">Kinase</keyword>
<sequence length="385" mass="44457">ETLEEILIPCLHINAGRKSHIVRYIISKKIKPYVDHRPSLFERVYPLSERLAEHMLHVGYKQLSRFGRWDPVLLKDGNCIPPVDGTEHPLFACIYRSFIYFLSSQQNRTIFMLDPILYLSQETPKPMIPLRIAIIGPSKSGKTTLAKRFVQDYGALRLSIGEAMRHVLRQHSQSELAKQIQWNLIRGRVVPDELQIQALDVALLDVRCQTRGYVLDGYPMTLKQIQLMTEYSIIPVRVIELELSSKEVLTRGAKDRIVPRASPLHDSSQILAIKLSCYQREVPAVREWYQNEHQNYNIVPADQSKWWVLDVVNDIAISSIKRIQDYVHRTSKGRSAGIYGLCITPKEYRARLGEYEEYCPVSLADKDELIDCSFNQTLEYAAEYK</sequence>
<evidence type="ECO:0008006" key="6">
    <source>
        <dbReference type="Google" id="ProtNLM"/>
    </source>
</evidence>
<keyword evidence="2" id="KW-0547">Nucleotide-binding</keyword>
<dbReference type="OrthoDB" id="439792at2759"/>
<organism evidence="4 5">
    <name type="scientific">Candidula unifasciata</name>
    <dbReference type="NCBI Taxonomy" id="100452"/>
    <lineage>
        <taxon>Eukaryota</taxon>
        <taxon>Metazoa</taxon>
        <taxon>Spiralia</taxon>
        <taxon>Lophotrochozoa</taxon>
        <taxon>Mollusca</taxon>
        <taxon>Gastropoda</taxon>
        <taxon>Heterobranchia</taxon>
        <taxon>Euthyneura</taxon>
        <taxon>Panpulmonata</taxon>
        <taxon>Eupulmonata</taxon>
        <taxon>Stylommatophora</taxon>
        <taxon>Helicina</taxon>
        <taxon>Helicoidea</taxon>
        <taxon>Geomitridae</taxon>
        <taxon>Candidula</taxon>
    </lineage>
</organism>
<evidence type="ECO:0000313" key="5">
    <source>
        <dbReference type="Proteomes" id="UP000678393"/>
    </source>
</evidence>
<feature type="non-terminal residue" evidence="4">
    <location>
        <position position="385"/>
    </location>
</feature>
<comment type="caution">
    <text evidence="4">The sequence shown here is derived from an EMBL/GenBank/DDBJ whole genome shotgun (WGS) entry which is preliminary data.</text>
</comment>
<proteinExistence type="predicted"/>